<name>W2YI38_PHYNI</name>
<dbReference type="GO" id="GO:0005544">
    <property type="term" value="F:calcium-dependent phospholipid binding"/>
    <property type="evidence" value="ECO:0007669"/>
    <property type="project" value="InterPro"/>
</dbReference>
<dbReference type="AlphaFoldDB" id="W2YI38"/>
<organism evidence="2 3">
    <name type="scientific">Phytophthora nicotianae P10297</name>
    <dbReference type="NCBI Taxonomy" id="1317064"/>
    <lineage>
        <taxon>Eukaryota</taxon>
        <taxon>Sar</taxon>
        <taxon>Stramenopiles</taxon>
        <taxon>Oomycota</taxon>
        <taxon>Peronosporomycetes</taxon>
        <taxon>Peronosporales</taxon>
        <taxon>Peronosporaceae</taxon>
        <taxon>Phytophthora</taxon>
    </lineage>
</organism>
<dbReference type="Gene3D" id="1.10.220.10">
    <property type="entry name" value="Annexin"/>
    <property type="match status" value="1"/>
</dbReference>
<dbReference type="SUPFAM" id="SSF47874">
    <property type="entry name" value="Annexin"/>
    <property type="match status" value="1"/>
</dbReference>
<sequence length="75" mass="8514">GLSAAVIRYHWMQPRVEQLYEKLYGRSLEERIRTDTDANYGDLLVTLLHIPTDDDESSRNSDSDSSSGKEPENAT</sequence>
<dbReference type="InterPro" id="IPR037104">
    <property type="entry name" value="Annexin_sf"/>
</dbReference>
<feature type="non-terminal residue" evidence="2">
    <location>
        <position position="1"/>
    </location>
</feature>
<evidence type="ECO:0008006" key="4">
    <source>
        <dbReference type="Google" id="ProtNLM"/>
    </source>
</evidence>
<evidence type="ECO:0000313" key="2">
    <source>
        <dbReference type="EMBL" id="ETP34303.1"/>
    </source>
</evidence>
<accession>W2YI38</accession>
<dbReference type="Proteomes" id="UP000018948">
    <property type="component" value="Unassembled WGS sequence"/>
</dbReference>
<proteinExistence type="predicted"/>
<evidence type="ECO:0000313" key="3">
    <source>
        <dbReference type="Proteomes" id="UP000018948"/>
    </source>
</evidence>
<gene>
    <name evidence="2" type="ORF">F442_17351</name>
</gene>
<feature type="region of interest" description="Disordered" evidence="1">
    <location>
        <begin position="50"/>
        <end position="75"/>
    </location>
</feature>
<feature type="compositionally biased region" description="Basic and acidic residues" evidence="1">
    <location>
        <begin position="57"/>
        <end position="75"/>
    </location>
</feature>
<dbReference type="GO" id="GO:0005509">
    <property type="term" value="F:calcium ion binding"/>
    <property type="evidence" value="ECO:0007669"/>
    <property type="project" value="InterPro"/>
</dbReference>
<evidence type="ECO:0000256" key="1">
    <source>
        <dbReference type="SAM" id="MobiDB-lite"/>
    </source>
</evidence>
<protein>
    <recommendedName>
        <fullName evidence="4">Annexin</fullName>
    </recommendedName>
</protein>
<dbReference type="EMBL" id="ANIY01003644">
    <property type="protein sequence ID" value="ETP34303.1"/>
    <property type="molecule type" value="Genomic_DNA"/>
</dbReference>
<comment type="caution">
    <text evidence="2">The sequence shown here is derived from an EMBL/GenBank/DDBJ whole genome shotgun (WGS) entry which is preliminary data.</text>
</comment>
<reference evidence="2 3" key="1">
    <citation type="submission" date="2013-11" db="EMBL/GenBank/DDBJ databases">
        <title>The Genome Sequence of Phytophthora parasitica P10297.</title>
        <authorList>
            <consortium name="The Broad Institute Genomics Platform"/>
            <person name="Russ C."/>
            <person name="Tyler B."/>
            <person name="Panabieres F."/>
            <person name="Shan W."/>
            <person name="Tripathy S."/>
            <person name="Grunwald N."/>
            <person name="Machado M."/>
            <person name="Johnson C.S."/>
            <person name="Walker B."/>
            <person name="Young S.K."/>
            <person name="Zeng Q."/>
            <person name="Gargeya S."/>
            <person name="Fitzgerald M."/>
            <person name="Haas B."/>
            <person name="Abouelleil A."/>
            <person name="Allen A.W."/>
            <person name="Alvarado L."/>
            <person name="Arachchi H.M."/>
            <person name="Berlin A.M."/>
            <person name="Chapman S.B."/>
            <person name="Gainer-Dewar J."/>
            <person name="Goldberg J."/>
            <person name="Griggs A."/>
            <person name="Gujja S."/>
            <person name="Hansen M."/>
            <person name="Howarth C."/>
            <person name="Imamovic A."/>
            <person name="Ireland A."/>
            <person name="Larimer J."/>
            <person name="McCowan C."/>
            <person name="Murphy C."/>
            <person name="Pearson M."/>
            <person name="Poon T.W."/>
            <person name="Priest M."/>
            <person name="Roberts A."/>
            <person name="Saif S."/>
            <person name="Shea T."/>
            <person name="Sisk P."/>
            <person name="Sykes S."/>
            <person name="Wortman J."/>
            <person name="Nusbaum C."/>
            <person name="Birren B."/>
        </authorList>
    </citation>
    <scope>NUCLEOTIDE SEQUENCE [LARGE SCALE GENOMIC DNA]</scope>
    <source>
        <strain evidence="2 3">P10297</strain>
    </source>
</reference>